<evidence type="ECO:0000256" key="1">
    <source>
        <dbReference type="SAM" id="SignalP"/>
    </source>
</evidence>
<evidence type="ECO:0000313" key="3">
    <source>
        <dbReference type="Proteomes" id="UP001157914"/>
    </source>
</evidence>
<comment type="caution">
    <text evidence="2">The sequence shown here is derived from an EMBL/GenBank/DDBJ whole genome shotgun (WGS) entry which is preliminary data.</text>
</comment>
<accession>A0ABY1PG98</accession>
<feature type="signal peptide" evidence="1">
    <location>
        <begin position="1"/>
        <end position="29"/>
    </location>
</feature>
<evidence type="ECO:0000313" key="2">
    <source>
        <dbReference type="EMBL" id="SMP33477.1"/>
    </source>
</evidence>
<gene>
    <name evidence="2" type="ORF">SAMN06265374_3755</name>
</gene>
<keyword evidence="1" id="KW-0732">Signal</keyword>
<reference evidence="2 3" key="1">
    <citation type="submission" date="2017-05" db="EMBL/GenBank/DDBJ databases">
        <authorList>
            <person name="Varghese N."/>
            <person name="Submissions S."/>
        </authorList>
    </citation>
    <scope>NUCLEOTIDE SEQUENCE [LARGE SCALE GENOMIC DNA]</scope>
    <source>
        <strain evidence="2 3">DSM 15949</strain>
    </source>
</reference>
<sequence length="391" mass="40562">MFHSRPPRFALGLTTAVSLVALQAAAAQAFEPSGSEIADAFLTVIDSGDGEVTSYGAVDDSGGTVTIKDIVVSNADSDDGQATIASTSLTGGEMQSDGRLAIDELKLENLTLTADDGGLSLQSLTATELLLPSKEELASDTPPPGPGYKSLEINTVAINDENGKVADIQSITSVIDELDGTLPTAGRFSLTGATVDVNALEDDDVQPLKDLGYQTLTVNLNGEATWDPDAATVDLKEFKIDAEDAASLSLAFSLGGVTREVVTELNAKSDKPEEAMALLQNVTISSATIRVDDSSLTGRILDQEAKKAGVETPQYVAGLTGSLPLMLGMLQNQALQDQVASAVTQYLNDPQSLQVTAAPGAPVPISQIMGTAMIAPQMIPQILSVAITAND</sequence>
<organism evidence="2 3">
    <name type="scientific">Roseibium denhamense</name>
    <dbReference type="NCBI Taxonomy" id="76305"/>
    <lineage>
        <taxon>Bacteria</taxon>
        <taxon>Pseudomonadati</taxon>
        <taxon>Pseudomonadota</taxon>
        <taxon>Alphaproteobacteria</taxon>
        <taxon>Hyphomicrobiales</taxon>
        <taxon>Stappiaceae</taxon>
        <taxon>Roseibium</taxon>
    </lineage>
</organism>
<proteinExistence type="predicted"/>
<name>A0ABY1PG98_9HYPH</name>
<protein>
    <submittedName>
        <fullName evidence="2">Uncharacterized protein</fullName>
    </submittedName>
</protein>
<dbReference type="RefSeq" id="WP_155189874.1">
    <property type="nucleotide sequence ID" value="NZ_BAAAEA010000001.1"/>
</dbReference>
<keyword evidence="3" id="KW-1185">Reference proteome</keyword>
<dbReference type="EMBL" id="FXTT01000005">
    <property type="protein sequence ID" value="SMP33477.1"/>
    <property type="molecule type" value="Genomic_DNA"/>
</dbReference>
<dbReference type="Proteomes" id="UP001157914">
    <property type="component" value="Unassembled WGS sequence"/>
</dbReference>
<feature type="chain" id="PRO_5047074990" evidence="1">
    <location>
        <begin position="30"/>
        <end position="391"/>
    </location>
</feature>